<evidence type="ECO:0000256" key="2">
    <source>
        <dbReference type="SAM" id="SignalP"/>
    </source>
</evidence>
<proteinExistence type="predicted"/>
<feature type="chain" id="PRO_5038916174" evidence="2">
    <location>
        <begin position="31"/>
        <end position="266"/>
    </location>
</feature>
<evidence type="ECO:0000313" key="3">
    <source>
        <dbReference type="EMBL" id="BAU83779.1"/>
    </source>
</evidence>
<dbReference type="Proteomes" id="UP000217676">
    <property type="component" value="Chromosome"/>
</dbReference>
<dbReference type="PROSITE" id="PS51318">
    <property type="entry name" value="TAT"/>
    <property type="match status" value="1"/>
</dbReference>
<sequence length="266" mass="27630">MPLTPRPRSRRLALAAGALCTAALALGATACGPGSGSGSGSGAAAKETPKATGPFGDMTGTAIADKAFAATRDAGSLTMDVSMHLSDGRVKAKISTDHEGRCAGTVQDGGAGAADLIRTADKTSYVRFDERLIKEQVKGESADVQAAVMKELKGRWMKVDPKDPDLKDMVEVCELRQVLADFETSTAGTVKGGETTLDGRKALMLTQRDGSEKSTAYVATEGKPYLLKITVTGGKEPGSLTFSDYDKPVKAEAPAKKDMVDEAALG</sequence>
<gene>
    <name evidence="3" type="ORF">SLA_2862</name>
</gene>
<feature type="region of interest" description="Disordered" evidence="1">
    <location>
        <begin position="234"/>
        <end position="266"/>
    </location>
</feature>
<keyword evidence="4" id="KW-1185">Reference proteome</keyword>
<keyword evidence="3" id="KW-0449">Lipoprotein</keyword>
<keyword evidence="2" id="KW-0732">Signal</keyword>
<accession>A0A160NY27</accession>
<dbReference type="Gene3D" id="2.50.20.20">
    <property type="match status" value="1"/>
</dbReference>
<dbReference type="KEGG" id="slau:SLA_2862"/>
<feature type="compositionally biased region" description="Basic and acidic residues" evidence="1">
    <location>
        <begin position="244"/>
        <end position="260"/>
    </location>
</feature>
<evidence type="ECO:0000313" key="4">
    <source>
        <dbReference type="Proteomes" id="UP000217676"/>
    </source>
</evidence>
<dbReference type="EMBL" id="AP017424">
    <property type="protein sequence ID" value="BAU83779.1"/>
    <property type="molecule type" value="Genomic_DNA"/>
</dbReference>
<dbReference type="PROSITE" id="PS51257">
    <property type="entry name" value="PROKAR_LIPOPROTEIN"/>
    <property type="match status" value="1"/>
</dbReference>
<feature type="region of interest" description="Disordered" evidence="1">
    <location>
        <begin position="35"/>
        <end position="57"/>
    </location>
</feature>
<evidence type="ECO:0000256" key="1">
    <source>
        <dbReference type="SAM" id="MobiDB-lite"/>
    </source>
</evidence>
<feature type="signal peptide" evidence="2">
    <location>
        <begin position="1"/>
        <end position="30"/>
    </location>
</feature>
<dbReference type="InterPro" id="IPR006311">
    <property type="entry name" value="TAT_signal"/>
</dbReference>
<protein>
    <submittedName>
        <fullName evidence="3">Lipoprotein</fullName>
    </submittedName>
</protein>
<dbReference type="AlphaFoldDB" id="A0A160NY27"/>
<name>A0A160NY27_STRLU</name>
<organism evidence="3 4">
    <name type="scientific">Streptomyces laurentii</name>
    <dbReference type="NCBI Taxonomy" id="39478"/>
    <lineage>
        <taxon>Bacteria</taxon>
        <taxon>Bacillati</taxon>
        <taxon>Actinomycetota</taxon>
        <taxon>Actinomycetes</taxon>
        <taxon>Kitasatosporales</taxon>
        <taxon>Streptomycetaceae</taxon>
        <taxon>Streptomyces</taxon>
    </lineage>
</organism>
<reference evidence="3 4" key="1">
    <citation type="journal article" date="2016" name="Genome Announc.">
        <title>Complete Genome Sequence of Thiostrepton-Producing Streptomyces laurentii ATCC 31255.</title>
        <authorList>
            <person name="Doi K."/>
            <person name="Fujino Y."/>
            <person name="Nagayoshi Y."/>
            <person name="Ohshima T."/>
            <person name="Ogata S."/>
        </authorList>
    </citation>
    <scope>NUCLEOTIDE SEQUENCE [LARGE SCALE GENOMIC DNA]</scope>
    <source>
        <strain evidence="3 4">ATCC 31255</strain>
    </source>
</reference>